<evidence type="ECO:0000313" key="3">
    <source>
        <dbReference type="Proteomes" id="UP000663203"/>
    </source>
</evidence>
<name>A0A8A2VD98_9EURY</name>
<dbReference type="Proteomes" id="UP000663203">
    <property type="component" value="Chromosome"/>
</dbReference>
<feature type="transmembrane region" description="Helical" evidence="1">
    <location>
        <begin position="69"/>
        <end position="87"/>
    </location>
</feature>
<dbReference type="GO" id="GO:0016787">
    <property type="term" value="F:hydrolase activity"/>
    <property type="evidence" value="ECO:0007669"/>
    <property type="project" value="UniProtKB-KW"/>
</dbReference>
<dbReference type="AlphaFoldDB" id="A0A8A2VD98"/>
<feature type="transmembrane region" description="Helical" evidence="1">
    <location>
        <begin position="143"/>
        <end position="159"/>
    </location>
</feature>
<protein>
    <submittedName>
        <fullName evidence="2">Metal-dependent hydrolase</fullName>
    </submittedName>
</protein>
<accession>A0A8A2VD98</accession>
<keyword evidence="3" id="KW-1185">Reference proteome</keyword>
<reference evidence="2 3" key="1">
    <citation type="submission" date="2021-03" db="EMBL/GenBank/DDBJ databases">
        <title>Haloterrigena longa sp. nov. and Haloterrigena limicola sp. nov., extremely halophilic archaea isolated from a salt lake.</title>
        <authorList>
            <person name="Henglin C."/>
        </authorList>
    </citation>
    <scope>NUCLEOTIDE SEQUENCE [LARGE SCALE GENOMIC DNA]</scope>
    <source>
        <strain evidence="2 3">KZCA68</strain>
    </source>
</reference>
<gene>
    <name evidence="2" type="ORF">J0X25_12460</name>
</gene>
<sequence length="176" mass="19127">MIDVADGLTHVLVPYALATVLSLRYPWITTRLATVAMVGGVLPDLNRLQWIVPPETIESILGVSVSWRPMHSIGGVAVVIAIASLTVRATYRRAVALLLALGALSHFVLDLLLVPPAGTYQYLWPITSARLVVPGFYTSHDRWVAIVAVLLALAAHALARRRSHALERDSPVRIEG</sequence>
<evidence type="ECO:0000256" key="1">
    <source>
        <dbReference type="SAM" id="Phobius"/>
    </source>
</evidence>
<dbReference type="KEGG" id="hakz:J0X25_12460"/>
<keyword evidence="1" id="KW-0472">Membrane</keyword>
<dbReference type="InterPro" id="IPR007404">
    <property type="entry name" value="YdjM-like"/>
</dbReference>
<organism evidence="2 3">
    <name type="scientific">Haloterrigena alkaliphila</name>
    <dbReference type="NCBI Taxonomy" id="2816475"/>
    <lineage>
        <taxon>Archaea</taxon>
        <taxon>Methanobacteriati</taxon>
        <taxon>Methanobacteriota</taxon>
        <taxon>Stenosarchaea group</taxon>
        <taxon>Halobacteria</taxon>
        <taxon>Halobacteriales</taxon>
        <taxon>Natrialbaceae</taxon>
        <taxon>Haloterrigena</taxon>
    </lineage>
</organism>
<dbReference type="Pfam" id="PF04307">
    <property type="entry name" value="YdjM"/>
    <property type="match status" value="1"/>
</dbReference>
<feature type="transmembrane region" description="Helical" evidence="1">
    <location>
        <begin position="94"/>
        <end position="114"/>
    </location>
</feature>
<dbReference type="EMBL" id="CP071462">
    <property type="protein sequence ID" value="QSW98215.1"/>
    <property type="molecule type" value="Genomic_DNA"/>
</dbReference>
<keyword evidence="1" id="KW-1133">Transmembrane helix</keyword>
<keyword evidence="2" id="KW-0378">Hydrolase</keyword>
<proteinExistence type="predicted"/>
<evidence type="ECO:0000313" key="2">
    <source>
        <dbReference type="EMBL" id="QSW98215.1"/>
    </source>
</evidence>
<keyword evidence="1" id="KW-0812">Transmembrane</keyword>